<keyword evidence="3" id="KW-1185">Reference proteome</keyword>
<gene>
    <name evidence="2" type="ORF">H3309_16215</name>
</gene>
<sequence length="224" mass="23740">MQLSRPDLDIALFTADPAVLDFWRGAVGLAESGTMALTAGRTQHRLALWGGLCKVNLAPDGLPAAPRSPIRRLLIADAACTTREDMSDPDDNLVSRVPVGEAGVTRAGFEIAVRELAVVSGFLRDLGAVEDADGLLLGSTRIILTADPHATIDAPLEGPGWRYITIQVQSCDRAFAAALAAGGTAMMPPQTYADIARFAMLRDPGGTIWEVSQNRALVRHLEAG</sequence>
<dbReference type="Proteomes" id="UP000515292">
    <property type="component" value="Chromosome"/>
</dbReference>
<feature type="domain" description="VOC" evidence="1">
    <location>
        <begin position="105"/>
        <end position="214"/>
    </location>
</feature>
<organism evidence="2 3">
    <name type="scientific">Sandaracinobacteroides saxicola</name>
    <dbReference type="NCBI Taxonomy" id="2759707"/>
    <lineage>
        <taxon>Bacteria</taxon>
        <taxon>Pseudomonadati</taxon>
        <taxon>Pseudomonadota</taxon>
        <taxon>Alphaproteobacteria</taxon>
        <taxon>Sphingomonadales</taxon>
        <taxon>Sphingosinicellaceae</taxon>
        <taxon>Sandaracinobacteroides</taxon>
    </lineage>
</organism>
<accession>A0A7G5IHH8</accession>
<dbReference type="Pfam" id="PF00903">
    <property type="entry name" value="Glyoxalase"/>
    <property type="match status" value="1"/>
</dbReference>
<evidence type="ECO:0000313" key="2">
    <source>
        <dbReference type="EMBL" id="QMW22820.1"/>
    </source>
</evidence>
<reference evidence="2 3" key="1">
    <citation type="submission" date="2020-07" db="EMBL/GenBank/DDBJ databases">
        <title>Complete genome sequence for Sandaracinobacter sp. M6.</title>
        <authorList>
            <person name="Tang Y."/>
            <person name="Liu Q."/>
            <person name="Guo Z."/>
            <person name="Lei P."/>
            <person name="Huang B."/>
        </authorList>
    </citation>
    <scope>NUCLEOTIDE SEQUENCE [LARGE SCALE GENOMIC DNA]</scope>
    <source>
        <strain evidence="2 3">M6</strain>
    </source>
</reference>
<name>A0A7G5IHH8_9SPHN</name>
<evidence type="ECO:0000259" key="1">
    <source>
        <dbReference type="PROSITE" id="PS51819"/>
    </source>
</evidence>
<dbReference type="RefSeq" id="WP_182296079.1">
    <property type="nucleotide sequence ID" value="NZ_CP059851.1"/>
</dbReference>
<dbReference type="Gene3D" id="3.10.180.10">
    <property type="entry name" value="2,3-Dihydroxybiphenyl 1,2-Dioxygenase, domain 1"/>
    <property type="match status" value="1"/>
</dbReference>
<proteinExistence type="predicted"/>
<dbReference type="InterPro" id="IPR037523">
    <property type="entry name" value="VOC_core"/>
</dbReference>
<evidence type="ECO:0000313" key="3">
    <source>
        <dbReference type="Proteomes" id="UP000515292"/>
    </source>
</evidence>
<dbReference type="InterPro" id="IPR029068">
    <property type="entry name" value="Glyas_Bleomycin-R_OHBP_Dase"/>
</dbReference>
<dbReference type="SUPFAM" id="SSF54593">
    <property type="entry name" value="Glyoxalase/Bleomycin resistance protein/Dihydroxybiphenyl dioxygenase"/>
    <property type="match status" value="1"/>
</dbReference>
<dbReference type="EMBL" id="CP059851">
    <property type="protein sequence ID" value="QMW22820.1"/>
    <property type="molecule type" value="Genomic_DNA"/>
</dbReference>
<dbReference type="PROSITE" id="PS51819">
    <property type="entry name" value="VOC"/>
    <property type="match status" value="1"/>
</dbReference>
<dbReference type="AlphaFoldDB" id="A0A7G5IHH8"/>
<dbReference type="InterPro" id="IPR004360">
    <property type="entry name" value="Glyas_Fos-R_dOase_dom"/>
</dbReference>
<protein>
    <recommendedName>
        <fullName evidence="1">VOC domain-containing protein</fullName>
    </recommendedName>
</protein>
<dbReference type="KEGG" id="sand:H3309_16215"/>